<dbReference type="NCBIfam" id="TIGR02801">
    <property type="entry name" value="tolR"/>
    <property type="match status" value="1"/>
</dbReference>
<evidence type="ECO:0000256" key="10">
    <source>
        <dbReference type="HAMAP-Rule" id="MF_02203"/>
    </source>
</evidence>
<sequence length="147" mass="16416">MPKPRFRRSAPKLPISEVNVLPYIDVMLVLLVIFMITAPMLIQGVEVDLPEVVAAPIDSDPEEEPLVISLKANGRYYLEQGKDSEDPLELAVIINQVQAIKKHNPQLPVYIRGDRRVTYGEIMSLMDKLKGAGVTQVELITTPPEDN</sequence>
<keyword evidence="6 10" id="KW-0812">Transmembrane</keyword>
<comment type="subunit">
    <text evidence="10">The Tol-Pal system is composed of five core proteins: the inner membrane proteins TolA, TolQ and TolR, the periplasmic protein TolB and the outer membrane protein Pal. They form a network linking the inner and outer membranes and the peptidoglycan layer.</text>
</comment>
<organism evidence="11 12">
    <name type="scientific">Marinospirillum insulare</name>
    <dbReference type="NCBI Taxonomy" id="217169"/>
    <lineage>
        <taxon>Bacteria</taxon>
        <taxon>Pseudomonadati</taxon>
        <taxon>Pseudomonadota</taxon>
        <taxon>Gammaproteobacteria</taxon>
        <taxon>Oceanospirillales</taxon>
        <taxon>Oceanospirillaceae</taxon>
        <taxon>Marinospirillum</taxon>
    </lineage>
</organism>
<feature type="transmembrane region" description="Helical" evidence="10">
    <location>
        <begin position="20"/>
        <end position="42"/>
    </location>
</feature>
<name>A0ABQ5ZWW5_9GAMM</name>
<evidence type="ECO:0000256" key="2">
    <source>
        <dbReference type="ARBA" id="ARBA00005811"/>
    </source>
</evidence>
<evidence type="ECO:0000256" key="6">
    <source>
        <dbReference type="ARBA" id="ARBA00022692"/>
    </source>
</evidence>
<evidence type="ECO:0000256" key="7">
    <source>
        <dbReference type="ARBA" id="ARBA00022989"/>
    </source>
</evidence>
<keyword evidence="9 10" id="KW-0131">Cell cycle</keyword>
<evidence type="ECO:0000256" key="1">
    <source>
        <dbReference type="ARBA" id="ARBA00004162"/>
    </source>
</evidence>
<keyword evidence="8 10" id="KW-0472">Membrane</keyword>
<dbReference type="InterPro" id="IPR014168">
    <property type="entry name" value="Tol-Pal_TolR"/>
</dbReference>
<comment type="caution">
    <text evidence="11">The sequence shown here is derived from an EMBL/GenBank/DDBJ whole genome shotgun (WGS) entry which is preliminary data.</text>
</comment>
<dbReference type="RefSeq" id="WP_027850380.1">
    <property type="nucleotide sequence ID" value="NZ_BSOR01000006.1"/>
</dbReference>
<dbReference type="Pfam" id="PF02472">
    <property type="entry name" value="ExbD"/>
    <property type="match status" value="1"/>
</dbReference>
<evidence type="ECO:0000256" key="3">
    <source>
        <dbReference type="ARBA" id="ARBA00022475"/>
    </source>
</evidence>
<comment type="similarity">
    <text evidence="2 10">Belongs to the ExbD/TolR family.</text>
</comment>
<evidence type="ECO:0000256" key="8">
    <source>
        <dbReference type="ARBA" id="ARBA00023136"/>
    </source>
</evidence>
<evidence type="ECO:0000256" key="9">
    <source>
        <dbReference type="ARBA" id="ARBA00023306"/>
    </source>
</evidence>
<evidence type="ECO:0000313" key="11">
    <source>
        <dbReference type="EMBL" id="GLR62842.1"/>
    </source>
</evidence>
<dbReference type="PANTHER" id="PTHR30558">
    <property type="entry name" value="EXBD MEMBRANE COMPONENT OF PMF-DRIVEN MACROMOLECULE IMPORT SYSTEM"/>
    <property type="match status" value="1"/>
</dbReference>
<dbReference type="Gene3D" id="3.30.420.270">
    <property type="match status" value="1"/>
</dbReference>
<accession>A0ABQ5ZWW5</accession>
<evidence type="ECO:0000256" key="5">
    <source>
        <dbReference type="ARBA" id="ARBA00022618"/>
    </source>
</evidence>
<dbReference type="HAMAP" id="MF_02203">
    <property type="entry name" value="TolR"/>
    <property type="match status" value="1"/>
</dbReference>
<comment type="subcellular location">
    <subcellularLocation>
        <location evidence="10">Cell inner membrane</location>
        <topology evidence="10">Single-pass membrane protein</topology>
    </subcellularLocation>
    <subcellularLocation>
        <location evidence="1">Cell membrane</location>
        <topology evidence="1">Single-pass membrane protein</topology>
    </subcellularLocation>
</comment>
<dbReference type="PANTHER" id="PTHR30558:SF7">
    <property type="entry name" value="TOL-PAL SYSTEM PROTEIN TOLR"/>
    <property type="match status" value="1"/>
</dbReference>
<dbReference type="EMBL" id="BSOR01000006">
    <property type="protein sequence ID" value="GLR62842.1"/>
    <property type="molecule type" value="Genomic_DNA"/>
</dbReference>
<dbReference type="InterPro" id="IPR003400">
    <property type="entry name" value="ExbD"/>
</dbReference>
<proteinExistence type="inferred from homology"/>
<keyword evidence="3 10" id="KW-1003">Cell membrane</keyword>
<keyword evidence="4 10" id="KW-0997">Cell inner membrane</keyword>
<keyword evidence="7 10" id="KW-1133">Transmembrane helix</keyword>
<comment type="function">
    <text evidence="10">Part of the Tol-Pal system, which plays a role in outer membrane invagination during cell division and is important for maintaining outer membrane integrity.</text>
</comment>
<gene>
    <name evidence="10 11" type="primary">tolR</name>
    <name evidence="11" type="ORF">GCM10007878_02770</name>
</gene>
<reference evidence="12" key="1">
    <citation type="journal article" date="2019" name="Int. J. Syst. Evol. Microbiol.">
        <title>The Global Catalogue of Microorganisms (GCM) 10K type strain sequencing project: providing services to taxonomists for standard genome sequencing and annotation.</title>
        <authorList>
            <consortium name="The Broad Institute Genomics Platform"/>
            <consortium name="The Broad Institute Genome Sequencing Center for Infectious Disease"/>
            <person name="Wu L."/>
            <person name="Ma J."/>
        </authorList>
    </citation>
    <scope>NUCLEOTIDE SEQUENCE [LARGE SCALE GENOMIC DNA]</scope>
    <source>
        <strain evidence="12">NBRC 100033</strain>
    </source>
</reference>
<keyword evidence="5 10" id="KW-0132">Cell division</keyword>
<keyword evidence="12" id="KW-1185">Reference proteome</keyword>
<evidence type="ECO:0000256" key="4">
    <source>
        <dbReference type="ARBA" id="ARBA00022519"/>
    </source>
</evidence>
<protein>
    <recommendedName>
        <fullName evidence="10">Tol-Pal system protein TolR</fullName>
    </recommendedName>
</protein>
<dbReference type="Proteomes" id="UP001156682">
    <property type="component" value="Unassembled WGS sequence"/>
</dbReference>
<evidence type="ECO:0000313" key="12">
    <source>
        <dbReference type="Proteomes" id="UP001156682"/>
    </source>
</evidence>